<dbReference type="AlphaFoldDB" id="A0A348FYG5"/>
<organism evidence="1 2">
    <name type="scientific">Blastochloris tepida</name>
    <dbReference type="NCBI Taxonomy" id="2233851"/>
    <lineage>
        <taxon>Bacteria</taxon>
        <taxon>Pseudomonadati</taxon>
        <taxon>Pseudomonadota</taxon>
        <taxon>Alphaproteobacteria</taxon>
        <taxon>Hyphomicrobiales</taxon>
        <taxon>Blastochloridaceae</taxon>
        <taxon>Blastochloris</taxon>
    </lineage>
</organism>
<keyword evidence="2" id="KW-1185">Reference proteome</keyword>
<sequence>MSEPVQIALVHPFEFKGVTYREITLRRATARDVRRMAARSGSDVEKGFEMLSDLSQLPAEVIDEIDGEDFTRLMETISGFFGSSPATSKT</sequence>
<dbReference type="OrthoDB" id="8304198at2"/>
<reference evidence="1 2" key="1">
    <citation type="submission" date="2018-08" db="EMBL/GenBank/DDBJ databases">
        <title>Complete genome sequencing of Blastochloris tepida GI.</title>
        <authorList>
            <person name="Tsukatani Y."/>
            <person name="Mori H."/>
        </authorList>
    </citation>
    <scope>NUCLEOTIDE SEQUENCE [LARGE SCALE GENOMIC DNA]</scope>
    <source>
        <strain evidence="1 2">GI</strain>
    </source>
</reference>
<accession>A0A348FYG5</accession>
<name>A0A348FYG5_9HYPH</name>
<dbReference type="RefSeq" id="WP_126398216.1">
    <property type="nucleotide sequence ID" value="NZ_AP018907.1"/>
</dbReference>
<evidence type="ECO:0008006" key="3">
    <source>
        <dbReference type="Google" id="ProtNLM"/>
    </source>
</evidence>
<dbReference type="EMBL" id="AP018907">
    <property type="protein sequence ID" value="BBF92348.1"/>
    <property type="molecule type" value="Genomic_DNA"/>
</dbReference>
<dbReference type="KEGG" id="blag:BLTE_10330"/>
<protein>
    <recommendedName>
        <fullName evidence="3">Phage tail assembly protein</fullName>
    </recommendedName>
</protein>
<gene>
    <name evidence="1" type="ORF">BLTE_10330</name>
</gene>
<proteinExistence type="predicted"/>
<dbReference type="InterPro" id="IPR019289">
    <property type="entry name" value="Phage_tail_E/E"/>
</dbReference>
<evidence type="ECO:0000313" key="1">
    <source>
        <dbReference type="EMBL" id="BBF92348.1"/>
    </source>
</evidence>
<dbReference type="Pfam" id="PF10109">
    <property type="entry name" value="Phage_TAC_7"/>
    <property type="match status" value="1"/>
</dbReference>
<evidence type="ECO:0000313" key="2">
    <source>
        <dbReference type="Proteomes" id="UP000266934"/>
    </source>
</evidence>
<dbReference type="Proteomes" id="UP000266934">
    <property type="component" value="Chromosome"/>
</dbReference>